<sequence length="63" mass="7211">MGIWSSGMILALGARGPEQTQNAPPCFSFQMLRLKFFLVSVMELHNYKFLVHFPTNKLLPEIN</sequence>
<dbReference type="AlphaFoldDB" id="A0A2C9V4H9"/>
<dbReference type="EMBL" id="CM004396">
    <property type="protein sequence ID" value="OAY39284.1"/>
    <property type="molecule type" value="Genomic_DNA"/>
</dbReference>
<reference evidence="1" key="1">
    <citation type="submission" date="2016-02" db="EMBL/GenBank/DDBJ databases">
        <title>WGS assembly of Manihot esculenta.</title>
        <authorList>
            <person name="Bredeson J.V."/>
            <person name="Prochnik S.E."/>
            <person name="Lyons J.B."/>
            <person name="Schmutz J."/>
            <person name="Grimwood J."/>
            <person name="Vrebalov J."/>
            <person name="Bart R.S."/>
            <person name="Amuge T."/>
            <person name="Ferguson M.E."/>
            <person name="Green R."/>
            <person name="Putnam N."/>
            <person name="Stites J."/>
            <person name="Rounsley S."/>
            <person name="Rokhsar D.S."/>
        </authorList>
    </citation>
    <scope>NUCLEOTIDE SEQUENCE [LARGE SCALE GENOMIC DNA]</scope>
    <source>
        <tissue evidence="1">Leaf</tissue>
    </source>
</reference>
<accession>A0A2C9V4H9</accession>
<organism evidence="1">
    <name type="scientific">Manihot esculenta</name>
    <name type="common">Cassava</name>
    <name type="synonym">Jatropha manihot</name>
    <dbReference type="NCBI Taxonomy" id="3983"/>
    <lineage>
        <taxon>Eukaryota</taxon>
        <taxon>Viridiplantae</taxon>
        <taxon>Streptophyta</taxon>
        <taxon>Embryophyta</taxon>
        <taxon>Tracheophyta</taxon>
        <taxon>Spermatophyta</taxon>
        <taxon>Magnoliopsida</taxon>
        <taxon>eudicotyledons</taxon>
        <taxon>Gunneridae</taxon>
        <taxon>Pentapetalae</taxon>
        <taxon>rosids</taxon>
        <taxon>fabids</taxon>
        <taxon>Malpighiales</taxon>
        <taxon>Euphorbiaceae</taxon>
        <taxon>Crotonoideae</taxon>
        <taxon>Manihoteae</taxon>
        <taxon>Manihot</taxon>
    </lineage>
</organism>
<protein>
    <submittedName>
        <fullName evidence="1">Uncharacterized protein</fullName>
    </submittedName>
</protein>
<name>A0A2C9V4H9_MANES</name>
<evidence type="ECO:0000313" key="1">
    <source>
        <dbReference type="EMBL" id="OAY39284.1"/>
    </source>
</evidence>
<proteinExistence type="predicted"/>
<gene>
    <name evidence="1" type="ORF">MANES_10G082200</name>
</gene>